<gene>
    <name evidence="3" type="ORF">RJ641_000626</name>
</gene>
<dbReference type="Pfam" id="PF00646">
    <property type="entry name" value="F-box"/>
    <property type="match status" value="1"/>
</dbReference>
<dbReference type="Proteomes" id="UP001370490">
    <property type="component" value="Unassembled WGS sequence"/>
</dbReference>
<comment type="caution">
    <text evidence="3">The sequence shown here is derived from an EMBL/GenBank/DDBJ whole genome shotgun (WGS) entry which is preliminary data.</text>
</comment>
<evidence type="ECO:0000259" key="2">
    <source>
        <dbReference type="Pfam" id="PF00646"/>
    </source>
</evidence>
<sequence length="84" mass="9248">MPQSIEKTMDQSQDRKCKIEAGDDGKDRSSNLPDAAICQILSCLPIKDAVHTGVLSPKWECKWMTTSNICLDDSLSAQLWGPPV</sequence>
<dbReference type="InterPro" id="IPR036047">
    <property type="entry name" value="F-box-like_dom_sf"/>
</dbReference>
<feature type="region of interest" description="Disordered" evidence="1">
    <location>
        <begin position="1"/>
        <end position="30"/>
    </location>
</feature>
<evidence type="ECO:0000313" key="3">
    <source>
        <dbReference type="EMBL" id="KAK6947153.1"/>
    </source>
</evidence>
<accession>A0AAN8W6K9</accession>
<protein>
    <submittedName>
        <fullName evidence="3">F-box domain</fullName>
    </submittedName>
</protein>
<name>A0AAN8W6K9_9MAGN</name>
<dbReference type="AlphaFoldDB" id="A0AAN8W6K9"/>
<evidence type="ECO:0000256" key="1">
    <source>
        <dbReference type="SAM" id="MobiDB-lite"/>
    </source>
</evidence>
<dbReference type="EMBL" id="JBAMMX010000001">
    <property type="protein sequence ID" value="KAK6947153.1"/>
    <property type="molecule type" value="Genomic_DNA"/>
</dbReference>
<dbReference type="InterPro" id="IPR001810">
    <property type="entry name" value="F-box_dom"/>
</dbReference>
<organism evidence="3 4">
    <name type="scientific">Dillenia turbinata</name>
    <dbReference type="NCBI Taxonomy" id="194707"/>
    <lineage>
        <taxon>Eukaryota</taxon>
        <taxon>Viridiplantae</taxon>
        <taxon>Streptophyta</taxon>
        <taxon>Embryophyta</taxon>
        <taxon>Tracheophyta</taxon>
        <taxon>Spermatophyta</taxon>
        <taxon>Magnoliopsida</taxon>
        <taxon>eudicotyledons</taxon>
        <taxon>Gunneridae</taxon>
        <taxon>Pentapetalae</taxon>
        <taxon>Dilleniales</taxon>
        <taxon>Dilleniaceae</taxon>
        <taxon>Dillenia</taxon>
    </lineage>
</organism>
<evidence type="ECO:0000313" key="4">
    <source>
        <dbReference type="Proteomes" id="UP001370490"/>
    </source>
</evidence>
<dbReference type="SUPFAM" id="SSF81383">
    <property type="entry name" value="F-box domain"/>
    <property type="match status" value="1"/>
</dbReference>
<dbReference type="PANTHER" id="PTHR32212">
    <property type="entry name" value="CYCLIN-LIKE F-BOX"/>
    <property type="match status" value="1"/>
</dbReference>
<feature type="domain" description="F-box" evidence="2">
    <location>
        <begin position="30"/>
        <end position="61"/>
    </location>
</feature>
<reference evidence="3 4" key="1">
    <citation type="submission" date="2023-12" db="EMBL/GenBank/DDBJ databases">
        <title>A high-quality genome assembly for Dillenia turbinata (Dilleniales).</title>
        <authorList>
            <person name="Chanderbali A."/>
        </authorList>
    </citation>
    <scope>NUCLEOTIDE SEQUENCE [LARGE SCALE GENOMIC DNA]</scope>
    <source>
        <strain evidence="3">LSX21</strain>
        <tissue evidence="3">Leaf</tissue>
    </source>
</reference>
<dbReference type="PANTHER" id="PTHR32212:SF248">
    <property type="entry name" value="F-BOX DOMAIN-CONTAINING PROTEIN"/>
    <property type="match status" value="1"/>
</dbReference>
<keyword evidence="4" id="KW-1185">Reference proteome</keyword>
<feature type="compositionally biased region" description="Basic and acidic residues" evidence="1">
    <location>
        <begin position="7"/>
        <end position="29"/>
    </location>
</feature>
<proteinExistence type="predicted"/>